<gene>
    <name evidence="1" type="ORF">HMPREF9944_01226</name>
</gene>
<dbReference type="CDD" id="cd24079">
    <property type="entry name" value="ASKHA_NBD_PG1100-like"/>
    <property type="match status" value="1"/>
</dbReference>
<dbReference type="InterPro" id="IPR043129">
    <property type="entry name" value="ATPase_NBD"/>
</dbReference>
<dbReference type="PATRIC" id="fig|999422.3.peg.1266"/>
<dbReference type="STRING" id="999422.HMPREF9944_01226"/>
<dbReference type="RefSeq" id="WP_008565138.1">
    <property type="nucleotide sequence ID" value="NZ_JH594502.1"/>
</dbReference>
<dbReference type="PANTHER" id="PTHR43190">
    <property type="entry name" value="N-ACETYL-D-GLUCOSAMINE KINASE"/>
    <property type="match status" value="1"/>
</dbReference>
<dbReference type="PANTHER" id="PTHR43190:SF3">
    <property type="entry name" value="N-ACETYL-D-GLUCOSAMINE KINASE"/>
    <property type="match status" value="1"/>
</dbReference>
<dbReference type="InterPro" id="IPR052519">
    <property type="entry name" value="Euk-type_GlcNAc_Kinase"/>
</dbReference>
<protein>
    <recommendedName>
        <fullName evidence="3">ATPase BadF/BadG/BcrA/BcrD type domain-containing protein</fullName>
    </recommendedName>
</protein>
<proteinExistence type="predicted"/>
<organism evidence="1 2">
    <name type="scientific">Segatella maculosa OT 289</name>
    <dbReference type="NCBI Taxonomy" id="999422"/>
    <lineage>
        <taxon>Bacteria</taxon>
        <taxon>Pseudomonadati</taxon>
        <taxon>Bacteroidota</taxon>
        <taxon>Bacteroidia</taxon>
        <taxon>Bacteroidales</taxon>
        <taxon>Prevotellaceae</taxon>
        <taxon>Segatella</taxon>
    </lineage>
</organism>
<dbReference type="EMBL" id="AGEK01000023">
    <property type="protein sequence ID" value="EHO70825.1"/>
    <property type="molecule type" value="Genomic_DNA"/>
</dbReference>
<dbReference type="Proteomes" id="UP000003167">
    <property type="component" value="Unassembled WGS sequence"/>
</dbReference>
<name>H1HM32_9BACT</name>
<accession>H1HM32</accession>
<evidence type="ECO:0000313" key="2">
    <source>
        <dbReference type="Proteomes" id="UP000003167"/>
    </source>
</evidence>
<dbReference type="AlphaFoldDB" id="H1HM32"/>
<evidence type="ECO:0000313" key="1">
    <source>
        <dbReference type="EMBL" id="EHO70825.1"/>
    </source>
</evidence>
<comment type="caution">
    <text evidence="1">The sequence shown here is derived from an EMBL/GenBank/DDBJ whole genome shotgun (WGS) entry which is preliminary data.</text>
</comment>
<evidence type="ECO:0008006" key="3">
    <source>
        <dbReference type="Google" id="ProtNLM"/>
    </source>
</evidence>
<dbReference type="OrthoDB" id="871343at2"/>
<dbReference type="HOGENOM" id="CLU_084727_0_0_10"/>
<keyword evidence="2" id="KW-1185">Reference proteome</keyword>
<dbReference type="SUPFAM" id="SSF53067">
    <property type="entry name" value="Actin-like ATPase domain"/>
    <property type="match status" value="2"/>
</dbReference>
<reference evidence="1 2" key="1">
    <citation type="submission" date="2011-12" db="EMBL/GenBank/DDBJ databases">
        <title>The Genome Sequence of Prevotella maculosa OT 289.</title>
        <authorList>
            <consortium name="The Broad Institute Genome Sequencing Platform"/>
            <person name="Earl A."/>
            <person name="Ward D."/>
            <person name="Feldgarden M."/>
            <person name="Gevers D."/>
            <person name="Izard J."/>
            <person name="Blanton J.M."/>
            <person name="Mathney J."/>
            <person name="Tanner A.C."/>
            <person name="Dewhirst F.E."/>
            <person name="Young S.K."/>
            <person name="Zeng Q."/>
            <person name="Gargeya S."/>
            <person name="Fitzgerald M."/>
            <person name="Haas B."/>
            <person name="Abouelleil A."/>
            <person name="Alvarado L."/>
            <person name="Arachchi H.M."/>
            <person name="Berlin A."/>
            <person name="Chapman S.B."/>
            <person name="Gearin G."/>
            <person name="Goldberg J."/>
            <person name="Griggs A."/>
            <person name="Gujja S."/>
            <person name="Hansen M."/>
            <person name="Heiman D."/>
            <person name="Howarth C."/>
            <person name="Larimer J."/>
            <person name="Lui A."/>
            <person name="MacDonald P.J.P."/>
            <person name="McCowen C."/>
            <person name="Montmayeur A."/>
            <person name="Murphy C."/>
            <person name="Neiman D."/>
            <person name="Pearson M."/>
            <person name="Priest M."/>
            <person name="Roberts A."/>
            <person name="Saif S."/>
            <person name="Shea T."/>
            <person name="Sisk P."/>
            <person name="Stolte C."/>
            <person name="Sykes S."/>
            <person name="Wortman J."/>
            <person name="Nusbaum C."/>
            <person name="Birren B."/>
        </authorList>
    </citation>
    <scope>NUCLEOTIDE SEQUENCE [LARGE SCALE GENOMIC DNA]</scope>
    <source>
        <strain evidence="1 2">OT 289</strain>
    </source>
</reference>
<dbReference type="Gene3D" id="1.10.720.160">
    <property type="match status" value="1"/>
</dbReference>
<sequence>MRLIADSGSTKTDWLLTEGSVISAWKTQGINPCHQQPATIRHILQTELLPFLKGKMTPELRLSFYGSGCTAGLVPGMTALLADVFHLPDGQIEVAGDLLAAARAVCGHEEGIACILGTGANSCVYDGQNIVNNTPPLGYILGDEGSGAVLGKRFLNGIFKGSLPPFVRDLYLKETEQSYEDIIHRVYSEPLANRYLASVALFIGRHQDEKCLQQLVKDNFSDFIRRNIQPYEQRLPIGFVGSIAHAFAPLLIEVCHESGYEVSRIEKRPIEGLLQRYYVDGR</sequence>
<dbReference type="Gene3D" id="3.30.420.40">
    <property type="match status" value="2"/>
</dbReference>